<dbReference type="AlphaFoldDB" id="A0A0J7Z471"/>
<proteinExistence type="predicted"/>
<organism evidence="1 2">
    <name type="scientific">Streptomyces viridochromogenes</name>
    <dbReference type="NCBI Taxonomy" id="1938"/>
    <lineage>
        <taxon>Bacteria</taxon>
        <taxon>Bacillati</taxon>
        <taxon>Actinomycetota</taxon>
        <taxon>Actinomycetes</taxon>
        <taxon>Kitasatosporales</taxon>
        <taxon>Streptomycetaceae</taxon>
        <taxon>Streptomyces</taxon>
    </lineage>
</organism>
<accession>A0A0J7Z471</accession>
<protein>
    <submittedName>
        <fullName evidence="1">Uncharacterized protein</fullName>
    </submittedName>
</protein>
<comment type="caution">
    <text evidence="1">The sequence shown here is derived from an EMBL/GenBank/DDBJ whole genome shotgun (WGS) entry which is preliminary data.</text>
</comment>
<sequence length="629" mass="69125">MPNGTAPVAMERLRELTVPELYQRNAFRVTGISTMATRRTIRQQKQHITTAARAGVDIPAPGELPVPGRRSVEQYGAAFDVIDHPQRRIVDELFWLWDAPDGACGCDPALHRAHDAAVRAHARALDEELSGGTAPAEGEGSWGAAAAGWQDALGHPGFWDHLRHRVTALDDHRLAPSALSALEDELRRTLIAPLAVLAARAAAPQRMIGLFGAWSWAGERLLGEAVEQQLRPELDSAQLALDRARDQQAEHTVRAVSIVEKEIVPQLTRLRAFDAEGVRRTVSKLTDRAALLLNNCVISPGSGPSLPAGEDARLLDLALALAETAETRRIVTGNRKHLALNSVVKSMERVRKLLDDKQTAKAVAEMRNRVLPILTELRQSEDGEKRQSAAKLGDTTAILLNNCAIALSPGTAPSPAQESFELLDEAAKLAETRQARKLIRKNRRRLNDHSRLGPYTEALDATLSGLKRAQELLRGNKPDRAASELQERVLPQVKKLGECRAWKIRFAASRLSDQTAVLLNNCAVALVPEVSAPKQQSIRLLKSALTVARKGKTRRLVTKNLDGFQYAERIYGNDRLSTLSGLGSSNRLIASPGIDDQRLSYLPSSVRDALMRMSPEQRAEFLSRYRDLL</sequence>
<gene>
    <name evidence="1" type="ORF">ACM01_32105</name>
</gene>
<evidence type="ECO:0000313" key="2">
    <source>
        <dbReference type="Proteomes" id="UP000037432"/>
    </source>
</evidence>
<dbReference type="Proteomes" id="UP000037432">
    <property type="component" value="Unassembled WGS sequence"/>
</dbReference>
<dbReference type="EMBL" id="LFNT01000050">
    <property type="protein sequence ID" value="KMS70342.1"/>
    <property type="molecule type" value="Genomic_DNA"/>
</dbReference>
<evidence type="ECO:0000313" key="1">
    <source>
        <dbReference type="EMBL" id="KMS70342.1"/>
    </source>
</evidence>
<dbReference type="OrthoDB" id="4222977at2"/>
<name>A0A0J7Z471_STRVR</name>
<dbReference type="PATRIC" id="fig|1938.3.peg.6429"/>
<reference evidence="1 2" key="1">
    <citation type="submission" date="2015-06" db="EMBL/GenBank/DDBJ databases">
        <authorList>
            <person name="Ju K.-S."/>
            <person name="Doroghazi J.R."/>
            <person name="Metcalf W.W."/>
        </authorList>
    </citation>
    <scope>NUCLEOTIDE SEQUENCE [LARGE SCALE GENOMIC DNA]</scope>
    <source>
        <strain evidence="1 2">NRRL 3414</strain>
    </source>
</reference>
<dbReference type="RefSeq" id="WP_048584922.1">
    <property type="nucleotide sequence ID" value="NZ_LFNT01000050.1"/>
</dbReference>